<evidence type="ECO:0000313" key="1">
    <source>
        <dbReference type="EMBL" id="AQG81137.1"/>
    </source>
</evidence>
<dbReference type="Proteomes" id="UP000187941">
    <property type="component" value="Chromosome"/>
</dbReference>
<evidence type="ECO:0000313" key="2">
    <source>
        <dbReference type="Proteomes" id="UP000187941"/>
    </source>
</evidence>
<protein>
    <recommendedName>
        <fullName evidence="3">DUF4435 domain-containing protein</fullName>
    </recommendedName>
</protein>
<dbReference type="InterPro" id="IPR024508">
    <property type="entry name" value="DUF3226"/>
</dbReference>
<name>A0A1P9X0H5_9BACT</name>
<dbReference type="AlphaFoldDB" id="A0A1P9X0H5"/>
<reference evidence="1 2" key="1">
    <citation type="submission" date="2016-01" db="EMBL/GenBank/DDBJ databases">
        <authorList>
            <person name="Oliw E.H."/>
        </authorList>
    </citation>
    <scope>NUCLEOTIDE SEQUENCE [LARGE SCALE GENOMIC DNA]</scope>
    <source>
        <strain evidence="1 2">DY10</strain>
    </source>
</reference>
<accession>A0A1P9X0H5</accession>
<dbReference type="Pfam" id="PF11536">
    <property type="entry name" value="DUF3226"/>
    <property type="match status" value="1"/>
</dbReference>
<sequence length="212" mass="24580">MQIQEKFNAKLLVEGNDDQHVIWAICEKYKVAETFDVIDNQSDSRVLKRLPLDIRQEAIKTVGVVLDADQNLQERWQSLKTILGKSGYSLPEMPDPEGFIHHAHDIYPKIGIWLMPDNLKSGMLEDFARHLIPPDDRLEPIVIEILNQVEKEGIERCYNPELHRAKAHIHTWLAWQVDPGTPMGMALTKTYLDHNAHLCQRFVGWLNRLFNE</sequence>
<evidence type="ECO:0008006" key="3">
    <source>
        <dbReference type="Google" id="ProtNLM"/>
    </source>
</evidence>
<dbReference type="EMBL" id="CP014263">
    <property type="protein sequence ID" value="AQG81137.1"/>
    <property type="molecule type" value="Genomic_DNA"/>
</dbReference>
<proteinExistence type="predicted"/>
<dbReference type="OrthoDB" id="530493at2"/>
<dbReference type="KEGG" id="smon:AWR27_18515"/>
<keyword evidence="2" id="KW-1185">Reference proteome</keyword>
<dbReference type="STRING" id="1178516.AWR27_18515"/>
<gene>
    <name evidence="1" type="ORF">AWR27_18515</name>
</gene>
<organism evidence="1 2">
    <name type="scientific">Spirosoma montaniterrae</name>
    <dbReference type="NCBI Taxonomy" id="1178516"/>
    <lineage>
        <taxon>Bacteria</taxon>
        <taxon>Pseudomonadati</taxon>
        <taxon>Bacteroidota</taxon>
        <taxon>Cytophagia</taxon>
        <taxon>Cytophagales</taxon>
        <taxon>Cytophagaceae</taxon>
        <taxon>Spirosoma</taxon>
    </lineage>
</organism>
<dbReference type="RefSeq" id="WP_077132600.1">
    <property type="nucleotide sequence ID" value="NZ_CP014263.1"/>
</dbReference>